<dbReference type="InterPro" id="IPR020834">
    <property type="entry name" value="LipOase_CS"/>
</dbReference>
<comment type="similarity">
    <text evidence="3 15">Belongs to the lipoxygenase family.</text>
</comment>
<dbReference type="Gene3D" id="1.20.245.10">
    <property type="entry name" value="Lipoxygenase-1, Domain 5"/>
    <property type="match status" value="1"/>
</dbReference>
<keyword evidence="11 15" id="KW-0408">Iron</keyword>
<evidence type="ECO:0000256" key="12">
    <source>
        <dbReference type="ARBA" id="ARBA00023098"/>
    </source>
</evidence>
<dbReference type="Gene3D" id="4.10.372.10">
    <property type="entry name" value="Lipoxygenase-1, Domain 3"/>
    <property type="match status" value="1"/>
</dbReference>
<dbReference type="PROSITE" id="PS00711">
    <property type="entry name" value="LIPOXYGENASE_1"/>
    <property type="match status" value="1"/>
</dbReference>
<dbReference type="Pfam" id="PF01477">
    <property type="entry name" value="PLAT"/>
    <property type="match status" value="1"/>
</dbReference>
<proteinExistence type="inferred from homology"/>
<dbReference type="SUPFAM" id="SSF48484">
    <property type="entry name" value="Lipoxigenase"/>
    <property type="match status" value="1"/>
</dbReference>
<dbReference type="Gene3D" id="3.10.450.60">
    <property type="match status" value="1"/>
</dbReference>
<dbReference type="SUPFAM" id="SSF49723">
    <property type="entry name" value="Lipase/lipooxygenase domain (PLAT/LH2 domain)"/>
    <property type="match status" value="1"/>
</dbReference>
<evidence type="ECO:0000256" key="10">
    <source>
        <dbReference type="ARBA" id="ARBA00023002"/>
    </source>
</evidence>
<dbReference type="PRINTS" id="PR00087">
    <property type="entry name" value="LIPOXYGENASE"/>
</dbReference>
<dbReference type="GO" id="GO:0016702">
    <property type="term" value="F:oxidoreductase activity, acting on single donors with incorporation of molecular oxygen, incorporation of two atoms of oxygen"/>
    <property type="evidence" value="ECO:0007669"/>
    <property type="project" value="InterPro"/>
</dbReference>
<comment type="caution">
    <text evidence="14">Lacks conserved residue(s) required for the propagation of feature annotation.</text>
</comment>
<dbReference type="Gene3D" id="4.10.375.10">
    <property type="entry name" value="Lipoxygenase-1, Domain 2"/>
    <property type="match status" value="1"/>
</dbReference>
<sequence>MIGKIILGDALKITGNVLRTTGDVAGSIVNAGGNFIDRASDIGQLGKKKIKGKVILIRSNVLNITEFHSSILDGFTELLGSGIVMQLVSATEIDSHSNERQGKVGRRAYLEKWLTSFPPIFAEESVFEINFEWEDDFGYPGAFYIRNGHTSEFFLKSLTLEDVPNYGKVHFDCNSWVYPQRRYNKDRIFFANKTYLPNETPKALRKYREEELLNLRGDGKGEHQEWDRIYDYDVYNDIADPDAGHQFVRPILGGSTSYPYPRRGRTGRPRSRRDVNYEERLKSVIKSIYVPRDESIFGKKISEIFAYQLKSIAQSLQHKFGVLFNRYPKEFGSFKDVLKLYNGGFPLPTHFLSTLGSFVKEPFLKELLRTDGEQLLKFPLPQLIQDNYSGWKTDEEFAREMLAGANPAVICGLQEFPPSSKLDPNIYGDQKSKITEEHIMNNLDGFTVNEAMKQNKLYILDHHDYVIPFLRRINTTSSTKIYATRTILFLKKDGTLKPLAIELSLPHPQHNKYGVISRVLLPATKGVAASLWQLAKAYVAINDNGHHQLISHWLNTHAVIEPFVIATSRQLSVLHPIHKLLIPHFKDTMKINAIARQSLINVDGIIERTHYPTKYSMEMSSFAYKNWVFPEQALPTDLIKRGVAIEDANSPHGLKLLIEDYPYASDGLEIWSAIKTWVVDYCSFYYKDDKMVSNDSELQSWWKELREKGHEDKKNEHWWPKMQSLQDLIDSCTIIIWISSALHASVNFGQYHYGGFFPNRPLTSTRFLPEEGSIEYEELRSDPEKAFMKTIQVDLSSVALTEISSRHSSDEVYLGERNSKEWTLDEQPLQSFEKFKKKLVEIENMFMKRNQDPKLKNRVGPVNLPYTLMFPTSTEGLTGRGIPNSISM</sequence>
<dbReference type="UniPathway" id="UPA00382"/>
<keyword evidence="10 15" id="KW-0560">Oxidoreductase</keyword>
<evidence type="ECO:0000313" key="20">
    <source>
        <dbReference type="Proteomes" id="UP000321947"/>
    </source>
</evidence>
<feature type="domain" description="Lipoxygenase" evidence="18">
    <location>
        <begin position="194"/>
        <end position="888"/>
    </location>
</feature>
<dbReference type="PROSITE" id="PS00081">
    <property type="entry name" value="LIPOXYGENASE_2"/>
    <property type="match status" value="1"/>
</dbReference>
<organism evidence="19 20">
    <name type="scientific">Cucumis melo var. makuwa</name>
    <name type="common">Oriental melon</name>
    <dbReference type="NCBI Taxonomy" id="1194695"/>
    <lineage>
        <taxon>Eukaryota</taxon>
        <taxon>Viridiplantae</taxon>
        <taxon>Streptophyta</taxon>
        <taxon>Embryophyta</taxon>
        <taxon>Tracheophyta</taxon>
        <taxon>Spermatophyta</taxon>
        <taxon>Magnoliopsida</taxon>
        <taxon>eudicotyledons</taxon>
        <taxon>Gunneridae</taxon>
        <taxon>Pentapetalae</taxon>
        <taxon>rosids</taxon>
        <taxon>fabids</taxon>
        <taxon>Cucurbitales</taxon>
        <taxon>Cucurbitaceae</taxon>
        <taxon>Benincaseae</taxon>
        <taxon>Cucumis</taxon>
    </lineage>
</organism>
<evidence type="ECO:0000259" key="17">
    <source>
        <dbReference type="PROSITE" id="PS50095"/>
    </source>
</evidence>
<evidence type="ECO:0000256" key="6">
    <source>
        <dbReference type="ARBA" id="ARBA00022723"/>
    </source>
</evidence>
<keyword evidence="6 15" id="KW-0479">Metal-binding</keyword>
<dbReference type="GO" id="GO:0034440">
    <property type="term" value="P:lipid oxidation"/>
    <property type="evidence" value="ECO:0007669"/>
    <property type="project" value="InterPro"/>
</dbReference>
<dbReference type="InterPro" id="IPR001024">
    <property type="entry name" value="PLAT/LH2_dom"/>
</dbReference>
<reference evidence="19 20" key="1">
    <citation type="submission" date="2019-08" db="EMBL/GenBank/DDBJ databases">
        <title>Draft genome sequences of two oriental melons (Cucumis melo L. var makuwa).</title>
        <authorList>
            <person name="Kwon S.-Y."/>
        </authorList>
    </citation>
    <scope>NUCLEOTIDE SEQUENCE [LARGE SCALE GENOMIC DNA]</scope>
    <source>
        <strain evidence="20">cv. Chang Bougi</strain>
        <tissue evidence="19">Leaf</tissue>
    </source>
</reference>
<name>A0A5D3CPU3_CUCMM</name>
<keyword evidence="8" id="KW-0276">Fatty acid metabolism</keyword>
<keyword evidence="4" id="KW-0963">Cytoplasm</keyword>
<dbReference type="PROSITE" id="PS51393">
    <property type="entry name" value="LIPOXYGENASE_3"/>
    <property type="match status" value="1"/>
</dbReference>
<dbReference type="SMR" id="A0A5D3CPU3"/>
<dbReference type="PROSITE" id="PS50095">
    <property type="entry name" value="PLAT"/>
    <property type="match status" value="1"/>
</dbReference>
<dbReference type="InterPro" id="IPR020833">
    <property type="entry name" value="LipOase_Fe_BS"/>
</dbReference>
<comment type="function">
    <text evidence="16">Plant lipoxygenase may be involved in a number of diverse aspects of plant physiology including growth and development, pest resistance, and senescence or responses to wounding.</text>
</comment>
<dbReference type="Proteomes" id="UP000321947">
    <property type="component" value="Unassembled WGS sequence"/>
</dbReference>
<comment type="caution">
    <text evidence="19">The sequence shown here is derived from an EMBL/GenBank/DDBJ whole genome shotgun (WGS) entry which is preliminary data.</text>
</comment>
<evidence type="ECO:0000256" key="5">
    <source>
        <dbReference type="ARBA" id="ARBA00022516"/>
    </source>
</evidence>
<dbReference type="GO" id="GO:0006633">
    <property type="term" value="P:fatty acid biosynthetic process"/>
    <property type="evidence" value="ECO:0007669"/>
    <property type="project" value="UniProtKB-KW"/>
</dbReference>
<dbReference type="InterPro" id="IPR000907">
    <property type="entry name" value="LipOase"/>
</dbReference>
<dbReference type="FunFam" id="1.20.245.10:FF:000002">
    <property type="entry name" value="Lipoxygenase"/>
    <property type="match status" value="1"/>
</dbReference>
<evidence type="ECO:0000313" key="19">
    <source>
        <dbReference type="EMBL" id="TYK13811.1"/>
    </source>
</evidence>
<comment type="cofactor">
    <cofactor evidence="1 15">
        <name>Fe cation</name>
        <dbReference type="ChEBI" id="CHEBI:24875"/>
    </cofactor>
</comment>
<dbReference type="InterPro" id="IPR027433">
    <property type="entry name" value="Lipoxygenase_dom_3"/>
</dbReference>
<dbReference type="EMBL" id="SSTD01009754">
    <property type="protein sequence ID" value="TYK13811.1"/>
    <property type="molecule type" value="Genomic_DNA"/>
</dbReference>
<evidence type="ECO:0000256" key="15">
    <source>
        <dbReference type="RuleBase" id="RU003974"/>
    </source>
</evidence>
<evidence type="ECO:0000256" key="11">
    <source>
        <dbReference type="ARBA" id="ARBA00023004"/>
    </source>
</evidence>
<protein>
    <recommendedName>
        <fullName evidence="16">Lipoxygenase</fullName>
        <ecNumber evidence="16">1.13.11.-</ecNumber>
    </recommendedName>
</protein>
<evidence type="ECO:0000256" key="14">
    <source>
        <dbReference type="PROSITE-ProRule" id="PRU00152"/>
    </source>
</evidence>
<evidence type="ECO:0000256" key="16">
    <source>
        <dbReference type="RuleBase" id="RU003975"/>
    </source>
</evidence>
<comment type="pathway">
    <text evidence="16">Lipid metabolism; oxylipin biosynthesis.</text>
</comment>
<keyword evidence="12" id="KW-0443">Lipid metabolism</keyword>
<dbReference type="InterPro" id="IPR013819">
    <property type="entry name" value="LipOase_C"/>
</dbReference>
<dbReference type="FunFam" id="3.10.450.60:FF:000002">
    <property type="entry name" value="Lipoxygenase"/>
    <property type="match status" value="1"/>
</dbReference>
<evidence type="ECO:0000256" key="9">
    <source>
        <dbReference type="ARBA" id="ARBA00022964"/>
    </source>
</evidence>
<keyword evidence="13 16" id="KW-0275">Fatty acid biosynthesis</keyword>
<evidence type="ECO:0000256" key="13">
    <source>
        <dbReference type="ARBA" id="ARBA00023160"/>
    </source>
</evidence>
<dbReference type="GO" id="GO:0031408">
    <property type="term" value="P:oxylipin biosynthetic process"/>
    <property type="evidence" value="ECO:0007669"/>
    <property type="project" value="UniProtKB-UniRule"/>
</dbReference>
<evidence type="ECO:0000256" key="3">
    <source>
        <dbReference type="ARBA" id="ARBA00009419"/>
    </source>
</evidence>
<dbReference type="FunFam" id="4.10.375.10:FF:000001">
    <property type="entry name" value="Lipoxygenase"/>
    <property type="match status" value="1"/>
</dbReference>
<dbReference type="Gene3D" id="2.60.60.20">
    <property type="entry name" value="PLAT/LH2 domain"/>
    <property type="match status" value="1"/>
</dbReference>
<dbReference type="PRINTS" id="PR00468">
    <property type="entry name" value="PLTLPOXGNASE"/>
</dbReference>
<dbReference type="EC" id="1.13.11.-" evidence="16"/>
<dbReference type="InterPro" id="IPR042057">
    <property type="entry name" value="Lipoxy_PLAT/LH2"/>
</dbReference>
<accession>A0A5D3CPU3</accession>
<dbReference type="AlphaFoldDB" id="A0A5D3CPU3"/>
<dbReference type="SMART" id="SM00308">
    <property type="entry name" value="LH2"/>
    <property type="match status" value="1"/>
</dbReference>
<evidence type="ECO:0000256" key="7">
    <source>
        <dbReference type="ARBA" id="ARBA00022767"/>
    </source>
</evidence>
<keyword evidence="7 16" id="KW-0925">Oxylipin biosynthesis</keyword>
<evidence type="ECO:0000256" key="8">
    <source>
        <dbReference type="ARBA" id="ARBA00022832"/>
    </source>
</evidence>
<evidence type="ECO:0000256" key="4">
    <source>
        <dbReference type="ARBA" id="ARBA00022490"/>
    </source>
</evidence>
<dbReference type="Pfam" id="PF00305">
    <property type="entry name" value="Lipoxygenase"/>
    <property type="match status" value="1"/>
</dbReference>
<keyword evidence="9 15" id="KW-0223">Dioxygenase</keyword>
<dbReference type="PANTHER" id="PTHR11771">
    <property type="entry name" value="LIPOXYGENASE"/>
    <property type="match status" value="1"/>
</dbReference>
<feature type="domain" description="PLAT" evidence="17">
    <location>
        <begin position="65"/>
        <end position="191"/>
    </location>
</feature>
<evidence type="ECO:0000256" key="1">
    <source>
        <dbReference type="ARBA" id="ARBA00001962"/>
    </source>
</evidence>
<dbReference type="InterPro" id="IPR036226">
    <property type="entry name" value="LipOase_C_sf"/>
</dbReference>
<evidence type="ECO:0000259" key="18">
    <source>
        <dbReference type="PROSITE" id="PS51393"/>
    </source>
</evidence>
<keyword evidence="5 16" id="KW-0444">Lipid biosynthesis</keyword>
<dbReference type="InterPro" id="IPR036392">
    <property type="entry name" value="PLAT/LH2_dom_sf"/>
</dbReference>
<dbReference type="GO" id="GO:0005506">
    <property type="term" value="F:iron ion binding"/>
    <property type="evidence" value="ECO:0007669"/>
    <property type="project" value="UniProtKB-ARBA"/>
</dbReference>
<gene>
    <name evidence="19" type="ORF">E5676_scaffold488G00740</name>
</gene>
<evidence type="ECO:0000256" key="2">
    <source>
        <dbReference type="ARBA" id="ARBA00004496"/>
    </source>
</evidence>
<comment type="subcellular location">
    <subcellularLocation>
        <location evidence="2">Cytoplasm</location>
    </subcellularLocation>
</comment>
<dbReference type="GO" id="GO:0005737">
    <property type="term" value="C:cytoplasm"/>
    <property type="evidence" value="ECO:0007669"/>
    <property type="project" value="UniProtKB-SubCell"/>
</dbReference>
<dbReference type="CDD" id="cd01751">
    <property type="entry name" value="PLAT_LH2"/>
    <property type="match status" value="1"/>
</dbReference>
<dbReference type="InterPro" id="IPR001246">
    <property type="entry name" value="LipOase_plant"/>
</dbReference>